<dbReference type="Proteomes" id="UP000219068">
    <property type="component" value="Unassembled WGS sequence"/>
</dbReference>
<evidence type="ECO:0000256" key="1">
    <source>
        <dbReference type="SAM" id="Phobius"/>
    </source>
</evidence>
<keyword evidence="1" id="KW-0472">Membrane</keyword>
<dbReference type="AlphaFoldDB" id="A0A285RNB9"/>
<protein>
    <recommendedName>
        <fullName evidence="4">Chemotaxis methyl-accepting receptor HlyB-like 4HB MCP domain-containing protein</fullName>
    </recommendedName>
</protein>
<gene>
    <name evidence="2" type="ORF">SAMN05428964_1011643</name>
</gene>
<evidence type="ECO:0000313" key="2">
    <source>
        <dbReference type="EMBL" id="SOB95570.1"/>
    </source>
</evidence>
<proteinExistence type="predicted"/>
<dbReference type="EMBL" id="OBMM01000001">
    <property type="protein sequence ID" value="SOB95570.1"/>
    <property type="molecule type" value="Genomic_DNA"/>
</dbReference>
<keyword evidence="1" id="KW-1133">Transmembrane helix</keyword>
<accession>A0A285RNB9</accession>
<sequence length="191" mass="22148">MRLFLSPFRFLSVSGKPNIEFWFTQCIILASTVLGVYLASFAGFRIAVDFDRYQSLSDVSYLEKSLEAEFVDNIERVEQWIAEYPKAPMKWHARELTPEATHRLDDMVWSTMRYSPRTFEVHPEIITGVRRFYTGIEAQMTSLFQQQSANGYSRRAIENMKQQVAAARTDILPKLRGEIETLDAELADMMD</sequence>
<reference evidence="2 3" key="1">
    <citation type="submission" date="2017-08" db="EMBL/GenBank/DDBJ databases">
        <authorList>
            <person name="de Groot N.N."/>
        </authorList>
    </citation>
    <scope>NUCLEOTIDE SEQUENCE [LARGE SCALE GENOMIC DNA]</scope>
    <source>
        <strain evidence="2 3">USBA 78</strain>
    </source>
</reference>
<feature type="transmembrane region" description="Helical" evidence="1">
    <location>
        <begin position="21"/>
        <end position="44"/>
    </location>
</feature>
<evidence type="ECO:0000313" key="3">
    <source>
        <dbReference type="Proteomes" id="UP000219068"/>
    </source>
</evidence>
<name>A0A285RNB9_9PROT</name>
<dbReference type="RefSeq" id="WP_097051065.1">
    <property type="nucleotide sequence ID" value="NZ_OBMM01000001.1"/>
</dbReference>
<evidence type="ECO:0008006" key="4">
    <source>
        <dbReference type="Google" id="ProtNLM"/>
    </source>
</evidence>
<keyword evidence="1" id="KW-0812">Transmembrane</keyword>
<organism evidence="2 3">
    <name type="scientific">Thalassospira xiamenensis</name>
    <dbReference type="NCBI Taxonomy" id="220697"/>
    <lineage>
        <taxon>Bacteria</taxon>
        <taxon>Pseudomonadati</taxon>
        <taxon>Pseudomonadota</taxon>
        <taxon>Alphaproteobacteria</taxon>
        <taxon>Rhodospirillales</taxon>
        <taxon>Thalassospiraceae</taxon>
        <taxon>Thalassospira</taxon>
    </lineage>
</organism>